<dbReference type="GO" id="GO:0005524">
    <property type="term" value="F:ATP binding"/>
    <property type="evidence" value="ECO:0007669"/>
    <property type="project" value="UniProtKB-KW"/>
</dbReference>
<evidence type="ECO:0000256" key="4">
    <source>
        <dbReference type="ARBA" id="ARBA00022679"/>
    </source>
</evidence>
<feature type="domain" description="Histidine kinase" evidence="9">
    <location>
        <begin position="47"/>
        <end position="261"/>
    </location>
</feature>
<dbReference type="PRINTS" id="PR00344">
    <property type="entry name" value="BCTRLSENSOR"/>
</dbReference>
<dbReference type="InterPro" id="IPR003661">
    <property type="entry name" value="HisK_dim/P_dom"/>
</dbReference>
<evidence type="ECO:0000256" key="5">
    <source>
        <dbReference type="ARBA" id="ARBA00022741"/>
    </source>
</evidence>
<dbReference type="SUPFAM" id="SSF47384">
    <property type="entry name" value="Homodimeric domain of signal transducing histidine kinase"/>
    <property type="match status" value="1"/>
</dbReference>
<evidence type="ECO:0000256" key="8">
    <source>
        <dbReference type="ARBA" id="ARBA00023012"/>
    </source>
</evidence>
<evidence type="ECO:0000313" key="10">
    <source>
        <dbReference type="EMBL" id="MBW8724981.1"/>
    </source>
</evidence>
<dbReference type="EC" id="2.7.13.3" evidence="2"/>
<evidence type="ECO:0000259" key="9">
    <source>
        <dbReference type="PROSITE" id="PS50109"/>
    </source>
</evidence>
<keyword evidence="8" id="KW-0902">Two-component regulatory system</keyword>
<keyword evidence="4" id="KW-0808">Transferase</keyword>
<name>A0A952FMI4_9PROT</name>
<dbReference type="Pfam" id="PF02518">
    <property type="entry name" value="HATPase_c"/>
    <property type="match status" value="1"/>
</dbReference>
<dbReference type="InterPro" id="IPR036890">
    <property type="entry name" value="HATPase_C_sf"/>
</dbReference>
<dbReference type="AlphaFoldDB" id="A0A952FMI4"/>
<dbReference type="SMART" id="SM00388">
    <property type="entry name" value="HisKA"/>
    <property type="match status" value="1"/>
</dbReference>
<proteinExistence type="predicted"/>
<dbReference type="Gene3D" id="1.10.287.130">
    <property type="match status" value="1"/>
</dbReference>
<evidence type="ECO:0000256" key="2">
    <source>
        <dbReference type="ARBA" id="ARBA00012438"/>
    </source>
</evidence>
<dbReference type="InterPro" id="IPR003594">
    <property type="entry name" value="HATPase_dom"/>
</dbReference>
<evidence type="ECO:0000256" key="1">
    <source>
        <dbReference type="ARBA" id="ARBA00000085"/>
    </source>
</evidence>
<keyword evidence="7" id="KW-0067">ATP-binding</keyword>
<dbReference type="PANTHER" id="PTHR43065:SF10">
    <property type="entry name" value="PEROXIDE STRESS-ACTIVATED HISTIDINE KINASE MAK3"/>
    <property type="match status" value="1"/>
</dbReference>
<reference evidence="10" key="1">
    <citation type="submission" date="2020-06" db="EMBL/GenBank/DDBJ databases">
        <title>Stable isotope informed genome-resolved metagenomics uncovers potential trophic interactions in rhizosphere soil.</title>
        <authorList>
            <person name="Starr E.P."/>
            <person name="Shi S."/>
            <person name="Blazewicz S.J."/>
            <person name="Koch B.J."/>
            <person name="Probst A.J."/>
            <person name="Hungate B.A."/>
            <person name="Pett-Ridge J."/>
            <person name="Firestone M.K."/>
            <person name="Banfield J.F."/>
        </authorList>
    </citation>
    <scope>NUCLEOTIDE SEQUENCE</scope>
    <source>
        <strain evidence="10">YM_69_17</strain>
    </source>
</reference>
<sequence length="261" mass="28525">MQASSDRHDPEYDHAEFSRATASIDTVTMMELSHENRLATLGYLAASITHEMKQPIAAAVTNAMAGLRWLDRPRPDLDRARAAFDRIVRDSNRASNTLGRIRALIRKAPAQTDRLEINEAIREVIELTCRETTKNAISVRTDFADGLPLIEGDRVQLQQVALNLVINAVEAMSGVSAGARELLVSTGRTETGEVRVAVRDSGPGVDPNSVNRLFEAFYTTKPSGTGIGLAICRSIVEAHGGRLWFETNQPQGAVFQFAVPT</sequence>
<dbReference type="SUPFAM" id="SSF55874">
    <property type="entry name" value="ATPase domain of HSP90 chaperone/DNA topoisomerase II/histidine kinase"/>
    <property type="match status" value="1"/>
</dbReference>
<dbReference type="InterPro" id="IPR005467">
    <property type="entry name" value="His_kinase_dom"/>
</dbReference>
<dbReference type="CDD" id="cd00082">
    <property type="entry name" value="HisKA"/>
    <property type="match status" value="1"/>
</dbReference>
<keyword evidence="6" id="KW-0418">Kinase</keyword>
<organism evidence="10 11">
    <name type="scientific">Inquilinus limosus</name>
    <dbReference type="NCBI Taxonomy" id="171674"/>
    <lineage>
        <taxon>Bacteria</taxon>
        <taxon>Pseudomonadati</taxon>
        <taxon>Pseudomonadota</taxon>
        <taxon>Alphaproteobacteria</taxon>
        <taxon>Rhodospirillales</taxon>
        <taxon>Rhodospirillaceae</taxon>
        <taxon>Inquilinus</taxon>
    </lineage>
</organism>
<evidence type="ECO:0000256" key="7">
    <source>
        <dbReference type="ARBA" id="ARBA00022840"/>
    </source>
</evidence>
<evidence type="ECO:0000256" key="3">
    <source>
        <dbReference type="ARBA" id="ARBA00022553"/>
    </source>
</evidence>
<comment type="catalytic activity">
    <reaction evidence="1">
        <text>ATP + protein L-histidine = ADP + protein N-phospho-L-histidine.</text>
        <dbReference type="EC" id="2.7.13.3"/>
    </reaction>
</comment>
<evidence type="ECO:0000256" key="6">
    <source>
        <dbReference type="ARBA" id="ARBA00022777"/>
    </source>
</evidence>
<comment type="caution">
    <text evidence="10">The sequence shown here is derived from an EMBL/GenBank/DDBJ whole genome shotgun (WGS) entry which is preliminary data.</text>
</comment>
<dbReference type="Proteomes" id="UP000700706">
    <property type="component" value="Unassembled WGS sequence"/>
</dbReference>
<evidence type="ECO:0000313" key="11">
    <source>
        <dbReference type="Proteomes" id="UP000700706"/>
    </source>
</evidence>
<accession>A0A952FMI4</accession>
<dbReference type="GO" id="GO:0000155">
    <property type="term" value="F:phosphorelay sensor kinase activity"/>
    <property type="evidence" value="ECO:0007669"/>
    <property type="project" value="InterPro"/>
</dbReference>
<keyword evidence="5" id="KW-0547">Nucleotide-binding</keyword>
<dbReference type="PANTHER" id="PTHR43065">
    <property type="entry name" value="SENSOR HISTIDINE KINASE"/>
    <property type="match status" value="1"/>
</dbReference>
<dbReference type="EMBL" id="JAEKLZ010000157">
    <property type="protein sequence ID" value="MBW8724981.1"/>
    <property type="molecule type" value="Genomic_DNA"/>
</dbReference>
<keyword evidence="3" id="KW-0597">Phosphoprotein</keyword>
<dbReference type="Gene3D" id="3.30.565.10">
    <property type="entry name" value="Histidine kinase-like ATPase, C-terminal domain"/>
    <property type="match status" value="1"/>
</dbReference>
<dbReference type="Pfam" id="PF00512">
    <property type="entry name" value="HisKA"/>
    <property type="match status" value="1"/>
</dbReference>
<dbReference type="InterPro" id="IPR036097">
    <property type="entry name" value="HisK_dim/P_sf"/>
</dbReference>
<dbReference type="PROSITE" id="PS50109">
    <property type="entry name" value="HIS_KIN"/>
    <property type="match status" value="1"/>
</dbReference>
<protein>
    <recommendedName>
        <fullName evidence="2">histidine kinase</fullName>
        <ecNumber evidence="2">2.7.13.3</ecNumber>
    </recommendedName>
</protein>
<dbReference type="InterPro" id="IPR004358">
    <property type="entry name" value="Sig_transdc_His_kin-like_C"/>
</dbReference>
<gene>
    <name evidence="10" type="ORF">JF625_07485</name>
</gene>
<dbReference type="SMART" id="SM00387">
    <property type="entry name" value="HATPase_c"/>
    <property type="match status" value="1"/>
</dbReference>